<dbReference type="PRINTS" id="PR02001">
    <property type="entry name" value="GCR1CAMPR"/>
</dbReference>
<evidence type="ECO:0000256" key="2">
    <source>
        <dbReference type="ARBA" id="ARBA00022692"/>
    </source>
</evidence>
<keyword evidence="4" id="KW-0297">G-protein coupled receptor</keyword>
<keyword evidence="6" id="KW-0675">Receptor</keyword>
<keyword evidence="7" id="KW-0807">Transducer</keyword>
<evidence type="ECO:0000256" key="7">
    <source>
        <dbReference type="ARBA" id="ARBA00023224"/>
    </source>
</evidence>
<feature type="transmembrane region" description="Helical" evidence="8">
    <location>
        <begin position="200"/>
        <end position="220"/>
    </location>
</feature>
<protein>
    <recommendedName>
        <fullName evidence="9">G-protein coupled receptors family 2 profile 2 domain-containing protein</fullName>
    </recommendedName>
</protein>
<feature type="domain" description="G-protein coupled receptors family 2 profile 2" evidence="9">
    <location>
        <begin position="55"/>
        <end position="307"/>
    </location>
</feature>
<feature type="transmembrane region" description="Helical" evidence="8">
    <location>
        <begin position="90"/>
        <end position="111"/>
    </location>
</feature>
<reference evidence="10" key="1">
    <citation type="submission" date="2021-01" db="UniProtKB">
        <authorList>
            <consortium name="EnsemblMetazoa"/>
        </authorList>
    </citation>
    <scope>IDENTIFICATION</scope>
</reference>
<dbReference type="InterPro" id="IPR017981">
    <property type="entry name" value="GPCR_2-like_7TM"/>
</dbReference>
<evidence type="ECO:0000256" key="3">
    <source>
        <dbReference type="ARBA" id="ARBA00022989"/>
    </source>
</evidence>
<evidence type="ECO:0000256" key="4">
    <source>
        <dbReference type="ARBA" id="ARBA00023040"/>
    </source>
</evidence>
<dbReference type="InterPro" id="IPR022340">
    <property type="entry name" value="GPCR_GCR1_put"/>
</dbReference>
<dbReference type="PANTHER" id="PTHR23112:SF43">
    <property type="entry name" value="CYCLIC AMP RECEPTOR-LIKE PROTEIN A"/>
    <property type="match status" value="1"/>
</dbReference>
<dbReference type="EnsemblMetazoa" id="CLYHEMT016532.1">
    <property type="protein sequence ID" value="CLYHEMP016532.1"/>
    <property type="gene ID" value="CLYHEMG016532"/>
</dbReference>
<dbReference type="Gene3D" id="1.20.1070.10">
    <property type="entry name" value="Rhodopsin 7-helix transmembrane proteins"/>
    <property type="match status" value="1"/>
</dbReference>
<dbReference type="OrthoDB" id="100006at2759"/>
<dbReference type="PANTHER" id="PTHR23112">
    <property type="entry name" value="G PROTEIN-COUPLED RECEPTOR 157-RELATED"/>
    <property type="match status" value="1"/>
</dbReference>
<feature type="transmembrane region" description="Helical" evidence="8">
    <location>
        <begin position="64"/>
        <end position="83"/>
    </location>
</feature>
<dbReference type="Proteomes" id="UP000594262">
    <property type="component" value="Unplaced"/>
</dbReference>
<dbReference type="GO" id="GO:0007166">
    <property type="term" value="P:cell surface receptor signaling pathway"/>
    <property type="evidence" value="ECO:0007669"/>
    <property type="project" value="InterPro"/>
</dbReference>
<dbReference type="PRINTS" id="PR02000">
    <property type="entry name" value="GCR1PLANT"/>
</dbReference>
<proteinExistence type="predicted"/>
<accession>A0A7M5X1V2</accession>
<feature type="transmembrane region" description="Helical" evidence="8">
    <location>
        <begin position="251"/>
        <end position="270"/>
    </location>
</feature>
<feature type="transmembrane region" description="Helical" evidence="8">
    <location>
        <begin position="5"/>
        <end position="21"/>
    </location>
</feature>
<dbReference type="GO" id="GO:0004930">
    <property type="term" value="F:G protein-coupled receptor activity"/>
    <property type="evidence" value="ECO:0007669"/>
    <property type="project" value="UniProtKB-KW"/>
</dbReference>
<organism evidence="10 11">
    <name type="scientific">Clytia hemisphaerica</name>
    <dbReference type="NCBI Taxonomy" id="252671"/>
    <lineage>
        <taxon>Eukaryota</taxon>
        <taxon>Metazoa</taxon>
        <taxon>Cnidaria</taxon>
        <taxon>Hydrozoa</taxon>
        <taxon>Hydroidolina</taxon>
        <taxon>Leptothecata</taxon>
        <taxon>Obeliida</taxon>
        <taxon>Clytiidae</taxon>
        <taxon>Clytia</taxon>
    </lineage>
</organism>
<sequence length="364" mass="42437">MIYDISLYIFINFIICFFYFYRKRKYKMKMAIINKANFTVECPLWPDKPGRCEVILGLQRSFSAISLIGCLFVILVIWLFRMYKYFVQRLILFLSVSAALQCVSFLIGDIYTDNFLCEFQAFIMQYFGWATLLWVVAMTVNLIMVLKGMESARYEKLFHLVCWGLPLLWACLPFLHNSYGPAGVWCWIKRDATYLRFGTWYIPIFVTIFAMFVAYIYIVVSVFKRKERWTGTFNQEEEHDKQMLAREVKPLAAFPLIYLLSGIPTLIYRIDDAVHPHLLPSYPLLIFSVIMSPLVGAMNAIAFAVYGEIQKLLTWGQIKSAFLSRFQSDSARIIHNVEIGDNLPDNDYLQVENEADDVDDGIEY</sequence>
<keyword evidence="2 8" id="KW-0812">Transmembrane</keyword>
<feature type="transmembrane region" description="Helical" evidence="8">
    <location>
        <begin position="157"/>
        <end position="175"/>
    </location>
</feature>
<evidence type="ECO:0000256" key="8">
    <source>
        <dbReference type="SAM" id="Phobius"/>
    </source>
</evidence>
<dbReference type="GO" id="GO:0007189">
    <property type="term" value="P:adenylate cyclase-activating G protein-coupled receptor signaling pathway"/>
    <property type="evidence" value="ECO:0007669"/>
    <property type="project" value="TreeGrafter"/>
</dbReference>
<feature type="transmembrane region" description="Helical" evidence="8">
    <location>
        <begin position="282"/>
        <end position="306"/>
    </location>
</feature>
<dbReference type="PROSITE" id="PS50261">
    <property type="entry name" value="G_PROTEIN_RECEP_F2_4"/>
    <property type="match status" value="1"/>
</dbReference>
<name>A0A7M5X1V2_9CNID</name>
<evidence type="ECO:0000256" key="5">
    <source>
        <dbReference type="ARBA" id="ARBA00023136"/>
    </source>
</evidence>
<dbReference type="GO" id="GO:0005886">
    <property type="term" value="C:plasma membrane"/>
    <property type="evidence" value="ECO:0007669"/>
    <property type="project" value="TreeGrafter"/>
</dbReference>
<keyword evidence="11" id="KW-1185">Reference proteome</keyword>
<comment type="subcellular location">
    <subcellularLocation>
        <location evidence="1">Membrane</location>
        <topology evidence="1">Multi-pass membrane protein</topology>
    </subcellularLocation>
</comment>
<keyword evidence="5 8" id="KW-0472">Membrane</keyword>
<evidence type="ECO:0000259" key="9">
    <source>
        <dbReference type="PROSITE" id="PS50261"/>
    </source>
</evidence>
<dbReference type="AlphaFoldDB" id="A0A7M5X1V2"/>
<evidence type="ECO:0000313" key="10">
    <source>
        <dbReference type="EnsemblMetazoa" id="CLYHEMP016532.1"/>
    </source>
</evidence>
<dbReference type="SUPFAM" id="SSF81321">
    <property type="entry name" value="Family A G protein-coupled receptor-like"/>
    <property type="match status" value="1"/>
</dbReference>
<evidence type="ECO:0000256" key="1">
    <source>
        <dbReference type="ARBA" id="ARBA00004141"/>
    </source>
</evidence>
<evidence type="ECO:0000256" key="6">
    <source>
        <dbReference type="ARBA" id="ARBA00023170"/>
    </source>
</evidence>
<evidence type="ECO:0000313" key="11">
    <source>
        <dbReference type="Proteomes" id="UP000594262"/>
    </source>
</evidence>
<feature type="transmembrane region" description="Helical" evidence="8">
    <location>
        <begin position="123"/>
        <end position="145"/>
    </location>
</feature>
<dbReference type="InterPro" id="IPR022343">
    <property type="entry name" value="GCR1-cAMP_receptor"/>
</dbReference>
<keyword evidence="3 8" id="KW-1133">Transmembrane helix</keyword>
<dbReference type="Pfam" id="PF05462">
    <property type="entry name" value="Dicty_CAR"/>
    <property type="match status" value="1"/>
</dbReference>